<evidence type="ECO:0000313" key="11">
    <source>
        <dbReference type="Proteomes" id="UP000027135"/>
    </source>
</evidence>
<dbReference type="AlphaFoldDB" id="A0A067RKS4"/>
<evidence type="ECO:0000256" key="4">
    <source>
        <dbReference type="ARBA" id="ARBA00022723"/>
    </source>
</evidence>
<evidence type="ECO:0000259" key="9">
    <source>
        <dbReference type="PROSITE" id="PS50178"/>
    </source>
</evidence>
<feature type="region of interest" description="Disordered" evidence="8">
    <location>
        <begin position="342"/>
        <end position="362"/>
    </location>
</feature>
<proteinExistence type="inferred from homology"/>
<feature type="compositionally biased region" description="Acidic residues" evidence="8">
    <location>
        <begin position="348"/>
        <end position="358"/>
    </location>
</feature>
<name>A0A067RKS4_ZOONE</name>
<evidence type="ECO:0000256" key="2">
    <source>
        <dbReference type="ARBA" id="ARBA00008755"/>
    </source>
</evidence>
<dbReference type="FunCoup" id="A0A067RKS4">
    <property type="interactions" value="156"/>
</dbReference>
<dbReference type="CDD" id="cd15731">
    <property type="entry name" value="FYVE_LST2"/>
    <property type="match status" value="1"/>
</dbReference>
<dbReference type="GO" id="GO:0031901">
    <property type="term" value="C:early endosome membrane"/>
    <property type="evidence" value="ECO:0007669"/>
    <property type="project" value="TreeGrafter"/>
</dbReference>
<dbReference type="EMBL" id="KK852568">
    <property type="protein sequence ID" value="KDR21180.1"/>
    <property type="molecule type" value="Genomic_DNA"/>
</dbReference>
<evidence type="ECO:0000256" key="8">
    <source>
        <dbReference type="SAM" id="MobiDB-lite"/>
    </source>
</evidence>
<evidence type="ECO:0000256" key="1">
    <source>
        <dbReference type="ARBA" id="ARBA00003580"/>
    </source>
</evidence>
<dbReference type="Gene3D" id="3.30.40.10">
    <property type="entry name" value="Zinc/RING finger domain, C3HC4 (zinc finger)"/>
    <property type="match status" value="1"/>
</dbReference>
<dbReference type="InterPro" id="IPR051118">
    <property type="entry name" value="LST-2"/>
</dbReference>
<evidence type="ECO:0000256" key="7">
    <source>
        <dbReference type="PROSITE-ProRule" id="PRU00091"/>
    </source>
</evidence>
<evidence type="ECO:0000313" key="10">
    <source>
        <dbReference type="EMBL" id="KDR21180.1"/>
    </source>
</evidence>
<keyword evidence="5 7" id="KW-0863">Zinc-finger</keyword>
<dbReference type="PANTHER" id="PTHR46465:SF2">
    <property type="entry name" value="LATERAL SIGNALING TARGET PROTEIN 2 HOMOLOG"/>
    <property type="match status" value="1"/>
</dbReference>
<organism evidence="10 11">
    <name type="scientific">Zootermopsis nevadensis</name>
    <name type="common">Dampwood termite</name>
    <dbReference type="NCBI Taxonomy" id="136037"/>
    <lineage>
        <taxon>Eukaryota</taxon>
        <taxon>Metazoa</taxon>
        <taxon>Ecdysozoa</taxon>
        <taxon>Arthropoda</taxon>
        <taxon>Hexapoda</taxon>
        <taxon>Insecta</taxon>
        <taxon>Pterygota</taxon>
        <taxon>Neoptera</taxon>
        <taxon>Polyneoptera</taxon>
        <taxon>Dictyoptera</taxon>
        <taxon>Blattodea</taxon>
        <taxon>Blattoidea</taxon>
        <taxon>Termitoidae</taxon>
        <taxon>Termopsidae</taxon>
        <taxon>Zootermopsis</taxon>
    </lineage>
</organism>
<feature type="region of interest" description="Disordered" evidence="8">
    <location>
        <begin position="540"/>
        <end position="560"/>
    </location>
</feature>
<dbReference type="PROSITE" id="PS50178">
    <property type="entry name" value="ZF_FYVE"/>
    <property type="match status" value="1"/>
</dbReference>
<evidence type="ECO:0000256" key="6">
    <source>
        <dbReference type="ARBA" id="ARBA00022833"/>
    </source>
</evidence>
<evidence type="ECO:0000256" key="5">
    <source>
        <dbReference type="ARBA" id="ARBA00022771"/>
    </source>
</evidence>
<dbReference type="Proteomes" id="UP000027135">
    <property type="component" value="Unassembled WGS sequence"/>
</dbReference>
<keyword evidence="4" id="KW-0479">Metal-binding</keyword>
<comment type="function">
    <text evidence="1">Negative regulator of epidermal growth factor receptor (EGFR) signaling.</text>
</comment>
<dbReference type="InterPro" id="IPR011011">
    <property type="entry name" value="Znf_FYVE_PHD"/>
</dbReference>
<feature type="region of interest" description="Disordered" evidence="8">
    <location>
        <begin position="1093"/>
        <end position="1125"/>
    </location>
</feature>
<keyword evidence="11" id="KW-1185">Reference proteome</keyword>
<dbReference type="InterPro" id="IPR017455">
    <property type="entry name" value="Znf_FYVE-rel"/>
</dbReference>
<dbReference type="InterPro" id="IPR013083">
    <property type="entry name" value="Znf_RING/FYVE/PHD"/>
</dbReference>
<dbReference type="GO" id="GO:0008270">
    <property type="term" value="F:zinc ion binding"/>
    <property type="evidence" value="ECO:0007669"/>
    <property type="project" value="UniProtKB-KW"/>
</dbReference>
<dbReference type="InterPro" id="IPR000306">
    <property type="entry name" value="Znf_FYVE"/>
</dbReference>
<accession>A0A067RKS4</accession>
<reference evidence="10 11" key="1">
    <citation type="journal article" date="2014" name="Nat. Commun.">
        <title>Molecular traces of alternative social organization in a termite genome.</title>
        <authorList>
            <person name="Terrapon N."/>
            <person name="Li C."/>
            <person name="Robertson H.M."/>
            <person name="Ji L."/>
            <person name="Meng X."/>
            <person name="Booth W."/>
            <person name="Chen Z."/>
            <person name="Childers C.P."/>
            <person name="Glastad K.M."/>
            <person name="Gokhale K."/>
            <person name="Gowin J."/>
            <person name="Gronenberg W."/>
            <person name="Hermansen R.A."/>
            <person name="Hu H."/>
            <person name="Hunt B.G."/>
            <person name="Huylmans A.K."/>
            <person name="Khalil S.M."/>
            <person name="Mitchell R.D."/>
            <person name="Munoz-Torres M.C."/>
            <person name="Mustard J.A."/>
            <person name="Pan H."/>
            <person name="Reese J.T."/>
            <person name="Scharf M.E."/>
            <person name="Sun F."/>
            <person name="Vogel H."/>
            <person name="Xiao J."/>
            <person name="Yang W."/>
            <person name="Yang Z."/>
            <person name="Yang Z."/>
            <person name="Zhou J."/>
            <person name="Zhu J."/>
            <person name="Brent C.S."/>
            <person name="Elsik C.G."/>
            <person name="Goodisman M.A."/>
            <person name="Liberles D.A."/>
            <person name="Roe R.M."/>
            <person name="Vargo E.L."/>
            <person name="Vilcinskas A."/>
            <person name="Wang J."/>
            <person name="Bornberg-Bauer E."/>
            <person name="Korb J."/>
            <person name="Zhang G."/>
            <person name="Liebig J."/>
        </authorList>
    </citation>
    <scope>NUCLEOTIDE SEQUENCE [LARGE SCALE GENOMIC DNA]</scope>
    <source>
        <tissue evidence="10">Whole organism</tissue>
    </source>
</reference>
<dbReference type="SMART" id="SM00064">
    <property type="entry name" value="FYVE"/>
    <property type="match status" value="1"/>
</dbReference>
<dbReference type="InterPro" id="IPR043269">
    <property type="entry name" value="FYVE_LST2"/>
</dbReference>
<feature type="compositionally biased region" description="Polar residues" evidence="8">
    <location>
        <begin position="1108"/>
        <end position="1121"/>
    </location>
</feature>
<dbReference type="eggNOG" id="KOG1819">
    <property type="taxonomic scope" value="Eukaryota"/>
</dbReference>
<dbReference type="OMA" id="INPFSPC"/>
<sequence>MDDVIPTERANRDFRVKFPDDVMQENLAGQLWFGAECLAAGSSIMNREGESSAMRPLAKALTKALENVRNLLREQCLRGNTSNLALKPNLASGINEVIGERLQEALKIFDRLFAEFELCYVSAMVPVKSTKEYELQQLVVVLFSETLQRALKMNLLTEEMVDDYDPALMFTIPRLAIVSGLLIFPEGPLCLDRTPADMSEMFRPFRTLLHKIRELLWTLNSKELFTLEKFLCSSEEPIDFRSSGHSVEIDEAAESVGTANAAPSYPTVPDLDDFVTRFYIDYPSCKQFVTDFYASTSSRNVGEIQDPLNNGVNENISRIELCASVTNIFRTEEEAKVCDSEVVPSWESTEESEDETEYVGETSECETVVTGAYESEEITSSVENDGNTLTSLPEDFPTEYSNPELGENLVLGERLSTGQQSASSSSSCASNLDFQMKTYESARLTATTVESQYSDSCSHLPYSDTIKIPTPSVCGFLLANQVGHESMLAHMERITSPRMPDLSPGAGGSLPDGDSREALSVATATLSTLLLSSPNVSPVGDVSNDIEEDSSIQSPLDSGVGTVVSYSDTGSFSDRSPDTASAPSLISSETKMTENSCTAQTCCNNAHKCQQQWQVETIPCSCTLSDRPAVSSNPSRCVNELQNCSAESYSSVSTNTGGGSCQDFDVDGCFITVVRTCNDDICDTTVVDSGENIVAFQDCFLTIEADNVDKEDLISSDVGSFKVLSDGDKEFANFTSCSESKRDRVFCNETTTRNFSPTSSSFQNNSQETNVLMSHNVGNFSYGAANVSNAASCNIDIPQEFEENTDDPNGGEIYKRTVGLINDVPVTTFQLNGSNKDMVVTSSGRHEQNKTLPCIVVKVDGEQDKGGSEKWFGVANGECQCSLCSINNHDGAQSQTSDCLLNSAGNWEHRMIKQQSEVHDSGLECATQISSHLAQKTAEIGRIVGNRNVFLQTSSSQNVASDTNNQPGGSTLAVIPSQSGRSLDVPLASSFSSTSSSCQSSVTVSSDSCSMSSDTSSFNSECQDDEEIALAMQAAEIANRNEARAKFRSSEDLVHRLFVCIAGVADQLQTNFAGDLRHILKCVFLMNASSSISTEEQDSEEGPVTAVSVEQESLSSPSGYNDFSRPVENAEEALSTGWESPASPMEVESPPPWIPDDMAPRCMSCEAVFTVVRRRHHCRNCGKVFCARCSSNSVPLPRYGHEKPVRVCNRCFLYQVTPFTLEELATRS</sequence>
<dbReference type="SUPFAM" id="SSF57903">
    <property type="entry name" value="FYVE/PHD zinc finger"/>
    <property type="match status" value="1"/>
</dbReference>
<gene>
    <name evidence="10" type="ORF">L798_04570</name>
</gene>
<comment type="similarity">
    <text evidence="2">Belongs to the lst-2 family.</text>
</comment>
<dbReference type="STRING" id="136037.A0A067RKS4"/>
<feature type="domain" description="FYVE-type" evidence="9">
    <location>
        <begin position="1156"/>
        <end position="1216"/>
    </location>
</feature>
<dbReference type="InParanoid" id="A0A067RKS4"/>
<dbReference type="Pfam" id="PF01363">
    <property type="entry name" value="FYVE"/>
    <property type="match status" value="1"/>
</dbReference>
<keyword evidence="6" id="KW-0862">Zinc</keyword>
<evidence type="ECO:0000256" key="3">
    <source>
        <dbReference type="ARBA" id="ARBA00019870"/>
    </source>
</evidence>
<dbReference type="PANTHER" id="PTHR46465">
    <property type="entry name" value="LATERAL SIGNALING TARGET PROTEIN 2 HOMOLOG"/>
    <property type="match status" value="1"/>
</dbReference>
<protein>
    <recommendedName>
        <fullName evidence="3">Lateral signaling target protein 2 homolog</fullName>
    </recommendedName>
</protein>